<dbReference type="EMBL" id="CP072425">
    <property type="protein sequence ID" value="QTL34219.1"/>
    <property type="molecule type" value="Genomic_DNA"/>
</dbReference>
<dbReference type="PANTHER" id="PTHR43734:SF4">
    <property type="entry name" value="AMINE OXIDASE DOMAIN-CONTAINING PROTEIN"/>
    <property type="match status" value="1"/>
</dbReference>
<dbReference type="InterPro" id="IPR036188">
    <property type="entry name" value="FAD/NAD-bd_sf"/>
</dbReference>
<organism evidence="2 3">
    <name type="scientific">Pseudoalteromonas viridis</name>
    <dbReference type="NCBI Taxonomy" id="339617"/>
    <lineage>
        <taxon>Bacteria</taxon>
        <taxon>Pseudomonadati</taxon>
        <taxon>Pseudomonadota</taxon>
        <taxon>Gammaproteobacteria</taxon>
        <taxon>Alteromonadales</taxon>
        <taxon>Pseudoalteromonadaceae</taxon>
        <taxon>Pseudoalteromonas</taxon>
    </lineage>
</organism>
<proteinExistence type="inferred from homology"/>
<dbReference type="PANTHER" id="PTHR43734">
    <property type="entry name" value="PHYTOENE DESATURASE"/>
    <property type="match status" value="1"/>
</dbReference>
<comment type="similarity">
    <text evidence="1">Belongs to the carotenoid/retinoid oxidoreductase family.</text>
</comment>
<dbReference type="SUPFAM" id="SSF51905">
    <property type="entry name" value="FAD/NAD(P)-binding domain"/>
    <property type="match status" value="1"/>
</dbReference>
<evidence type="ECO:0000313" key="2">
    <source>
        <dbReference type="EMBL" id="QTL34219.1"/>
    </source>
</evidence>
<protein>
    <submittedName>
        <fullName evidence="2">NAD(P)-binding protein</fullName>
    </submittedName>
</protein>
<reference evidence="2 3" key="1">
    <citation type="submission" date="2021-03" db="EMBL/GenBank/DDBJ databases">
        <title>Complete Genome of Pseudoalteromonas viridis Strain BBR56, a new biocontrol bacterial candidate.</title>
        <authorList>
            <person name="Handayani D.P."/>
            <person name="Isnansetyo A."/>
            <person name="Istiqomah I."/>
            <person name="Jumina J."/>
        </authorList>
    </citation>
    <scope>NUCLEOTIDE SEQUENCE [LARGE SCALE GENOMIC DNA]</scope>
    <source>
        <strain evidence="2 3">BBR56</strain>
    </source>
</reference>
<dbReference type="Pfam" id="PF13450">
    <property type="entry name" value="NAD_binding_8"/>
    <property type="match status" value="1"/>
</dbReference>
<sequence length="456" mass="50859">MKKKIIVVGGGLTGLFAVNRLQQLCKGAEITLLESSEHCGGLLNCFTTQQGTRFDQGTHLASKTGNSAVDEILFGTAEEESQNWSSFSYLNAGNLFAGTWNYNTQVADIRSLPTIKYKQCVADIMTANSEVGGVNFKSFVTQHMGPALYEELFLPVVRKLYGYSMEAEQLAASTGYFGLNRVVAFDTEVTSQLKNVGRFDEKLAFDSSQHYARHFNVQEQYLYPKHGRGIHYWTDRMLDRALAGGANVLCGVSVSKLLTDNSTVTGIQLSDGMELACDHVIWSAPAALALKLADIKLEHSFRPELRTANLFHFMFDKPVTNAQNHYVWIWDRDYQTFRITLYDNFSGRAYEGYRVTAEVLSNREESQALSLDVVKSELVKMGLITAEHQVLDQAHQVIHNTFPVPSLQLESSVAKLLELANSTLSNVTFAGRHSASAWLQADVINKLNKQLENHFS</sequence>
<dbReference type="RefSeq" id="WP_209051365.1">
    <property type="nucleotide sequence ID" value="NZ_CP072425.1"/>
</dbReference>
<dbReference type="Proteomes" id="UP000665025">
    <property type="component" value="Chromosome 1"/>
</dbReference>
<accession>A0ABX7V6Q5</accession>
<gene>
    <name evidence="2" type="ORF">J5X90_11630</name>
</gene>
<name>A0ABX7V6Q5_9GAMM</name>
<dbReference type="Gene3D" id="3.50.50.60">
    <property type="entry name" value="FAD/NAD(P)-binding domain"/>
    <property type="match status" value="1"/>
</dbReference>
<keyword evidence="3" id="KW-1185">Reference proteome</keyword>
<evidence type="ECO:0000256" key="1">
    <source>
        <dbReference type="ARBA" id="ARBA00006046"/>
    </source>
</evidence>
<evidence type="ECO:0000313" key="3">
    <source>
        <dbReference type="Proteomes" id="UP000665025"/>
    </source>
</evidence>